<protein>
    <submittedName>
        <fullName evidence="1">Uncharacterized protein</fullName>
    </submittedName>
</protein>
<proteinExistence type="predicted"/>
<accession>A0A0E9Q120</accession>
<name>A0A0E9Q120_ANGAN</name>
<sequence>MFSDVSSRLVCNNNSVKLPDCEIKSIAC</sequence>
<organism evidence="1">
    <name type="scientific">Anguilla anguilla</name>
    <name type="common">European freshwater eel</name>
    <name type="synonym">Muraena anguilla</name>
    <dbReference type="NCBI Taxonomy" id="7936"/>
    <lineage>
        <taxon>Eukaryota</taxon>
        <taxon>Metazoa</taxon>
        <taxon>Chordata</taxon>
        <taxon>Craniata</taxon>
        <taxon>Vertebrata</taxon>
        <taxon>Euteleostomi</taxon>
        <taxon>Actinopterygii</taxon>
        <taxon>Neopterygii</taxon>
        <taxon>Teleostei</taxon>
        <taxon>Anguilliformes</taxon>
        <taxon>Anguillidae</taxon>
        <taxon>Anguilla</taxon>
    </lineage>
</organism>
<reference evidence="1" key="1">
    <citation type="submission" date="2014-11" db="EMBL/GenBank/DDBJ databases">
        <authorList>
            <person name="Amaro Gonzalez C."/>
        </authorList>
    </citation>
    <scope>NUCLEOTIDE SEQUENCE</scope>
</reference>
<dbReference type="EMBL" id="GBXM01097991">
    <property type="protein sequence ID" value="JAH10586.1"/>
    <property type="molecule type" value="Transcribed_RNA"/>
</dbReference>
<reference evidence="1" key="2">
    <citation type="journal article" date="2015" name="Fish Shellfish Immunol.">
        <title>Early steps in the European eel (Anguilla anguilla)-Vibrio vulnificus interaction in the gills: Role of the RtxA13 toxin.</title>
        <authorList>
            <person name="Callol A."/>
            <person name="Pajuelo D."/>
            <person name="Ebbesson L."/>
            <person name="Teles M."/>
            <person name="MacKenzie S."/>
            <person name="Amaro C."/>
        </authorList>
    </citation>
    <scope>NUCLEOTIDE SEQUENCE</scope>
</reference>
<evidence type="ECO:0000313" key="1">
    <source>
        <dbReference type="EMBL" id="JAH10586.1"/>
    </source>
</evidence>
<dbReference type="AlphaFoldDB" id="A0A0E9Q120"/>